<evidence type="ECO:0000313" key="1">
    <source>
        <dbReference type="EMBL" id="PCH39819.1"/>
    </source>
</evidence>
<protein>
    <submittedName>
        <fullName evidence="1">Uncharacterized protein</fullName>
    </submittedName>
</protein>
<sequence>MSAKGQGDSFSHFNRLHAEPPMRRRAISSHFLMYTFGVRASTAPCSCPPSASSGAPRSEASHNADVPPLNVIAGMPMTITPPETPLTFVYAIGIHCFPHPLLAVRRYWSSVFYGGKRKVVPSAWQPMAAHVYGTVAVSFV</sequence>
<reference evidence="1 2" key="1">
    <citation type="journal article" date="2012" name="Science">
        <title>The Paleozoic origin of enzymatic lignin decomposition reconstructed from 31 fungal genomes.</title>
        <authorList>
            <person name="Floudas D."/>
            <person name="Binder M."/>
            <person name="Riley R."/>
            <person name="Barry K."/>
            <person name="Blanchette R.A."/>
            <person name="Henrissat B."/>
            <person name="Martinez A.T."/>
            <person name="Otillar R."/>
            <person name="Spatafora J.W."/>
            <person name="Yadav J.S."/>
            <person name="Aerts A."/>
            <person name="Benoit I."/>
            <person name="Boyd A."/>
            <person name="Carlson A."/>
            <person name="Copeland A."/>
            <person name="Coutinho P.M."/>
            <person name="de Vries R.P."/>
            <person name="Ferreira P."/>
            <person name="Findley K."/>
            <person name="Foster B."/>
            <person name="Gaskell J."/>
            <person name="Glotzer D."/>
            <person name="Gorecki P."/>
            <person name="Heitman J."/>
            <person name="Hesse C."/>
            <person name="Hori C."/>
            <person name="Igarashi K."/>
            <person name="Jurgens J.A."/>
            <person name="Kallen N."/>
            <person name="Kersten P."/>
            <person name="Kohler A."/>
            <person name="Kuees U."/>
            <person name="Kumar T.K.A."/>
            <person name="Kuo A."/>
            <person name="LaButti K."/>
            <person name="Larrondo L.F."/>
            <person name="Lindquist E."/>
            <person name="Ling A."/>
            <person name="Lombard V."/>
            <person name="Lucas S."/>
            <person name="Lundell T."/>
            <person name="Martin R."/>
            <person name="McLaughlin D.J."/>
            <person name="Morgenstern I."/>
            <person name="Morin E."/>
            <person name="Murat C."/>
            <person name="Nagy L.G."/>
            <person name="Nolan M."/>
            <person name="Ohm R.A."/>
            <person name="Patyshakuliyeva A."/>
            <person name="Rokas A."/>
            <person name="Ruiz-Duenas F.J."/>
            <person name="Sabat G."/>
            <person name="Salamov A."/>
            <person name="Samejima M."/>
            <person name="Schmutz J."/>
            <person name="Slot J.C."/>
            <person name="St John F."/>
            <person name="Stenlid J."/>
            <person name="Sun H."/>
            <person name="Sun S."/>
            <person name="Syed K."/>
            <person name="Tsang A."/>
            <person name="Wiebenga A."/>
            <person name="Young D."/>
            <person name="Pisabarro A."/>
            <person name="Eastwood D.C."/>
            <person name="Martin F."/>
            <person name="Cullen D."/>
            <person name="Grigoriev I.V."/>
            <person name="Hibbett D.S."/>
        </authorList>
    </citation>
    <scope>NUCLEOTIDE SEQUENCE [LARGE SCALE GENOMIC DNA]</scope>
    <source>
        <strain evidence="1 2">MD-104</strain>
    </source>
</reference>
<keyword evidence="2" id="KW-1185">Reference proteome</keyword>
<name>A0A2H3JM00_WOLCO</name>
<evidence type="ECO:0000313" key="2">
    <source>
        <dbReference type="Proteomes" id="UP000218811"/>
    </source>
</evidence>
<dbReference type="Proteomes" id="UP000218811">
    <property type="component" value="Unassembled WGS sequence"/>
</dbReference>
<organism evidence="1 2">
    <name type="scientific">Wolfiporia cocos (strain MD-104)</name>
    <name type="common">Brown rot fungus</name>
    <dbReference type="NCBI Taxonomy" id="742152"/>
    <lineage>
        <taxon>Eukaryota</taxon>
        <taxon>Fungi</taxon>
        <taxon>Dikarya</taxon>
        <taxon>Basidiomycota</taxon>
        <taxon>Agaricomycotina</taxon>
        <taxon>Agaricomycetes</taxon>
        <taxon>Polyporales</taxon>
        <taxon>Phaeolaceae</taxon>
        <taxon>Wolfiporia</taxon>
    </lineage>
</organism>
<gene>
    <name evidence="1" type="ORF">WOLCODRAFT_161890</name>
</gene>
<accession>A0A2H3JM00</accession>
<proteinExistence type="predicted"/>
<dbReference type="AlphaFoldDB" id="A0A2H3JM00"/>
<dbReference type="EMBL" id="KB468053">
    <property type="protein sequence ID" value="PCH39819.1"/>
    <property type="molecule type" value="Genomic_DNA"/>
</dbReference>